<feature type="signal peptide" evidence="1">
    <location>
        <begin position="1"/>
        <end position="27"/>
    </location>
</feature>
<keyword evidence="3" id="KW-1185">Reference proteome</keyword>
<proteinExistence type="predicted"/>
<evidence type="ECO:0000256" key="1">
    <source>
        <dbReference type="SAM" id="SignalP"/>
    </source>
</evidence>
<accession>A0A1J0WMY6</accession>
<dbReference type="KEGG" id="suam:BOO69_16190"/>
<evidence type="ECO:0000313" key="2">
    <source>
        <dbReference type="EMBL" id="APE45544.1"/>
    </source>
</evidence>
<sequence>MPFCRYLTACRVLLTVMVALLAASSRAAPEPGLMWNRTGLPAVFPLQLRTPPGLDYRVMLTPVDDDAAALAAYAHGGEFFRVLVPPGTFNVSIAAGREWQGEKRLFGPETRVFDLETPLTFRIRGLSRRQGHVIDLRQALEDAEAIRTAPQGLCQTLRLAPEDRWLSVPGPYPDGPDDRIPRYEVRPRLC</sequence>
<dbReference type="AlphaFoldDB" id="A0A1J0WMY6"/>
<name>A0A1J0WMY6_9RHOB</name>
<evidence type="ECO:0000313" key="3">
    <source>
        <dbReference type="Proteomes" id="UP000181897"/>
    </source>
</evidence>
<dbReference type="Proteomes" id="UP000181897">
    <property type="component" value="Chromosome"/>
</dbReference>
<protein>
    <recommendedName>
        <fullName evidence="4">DUF2846 domain-containing protein</fullName>
    </recommendedName>
</protein>
<evidence type="ECO:0008006" key="4">
    <source>
        <dbReference type="Google" id="ProtNLM"/>
    </source>
</evidence>
<dbReference type="STRING" id="1917485.BOO69_16190"/>
<gene>
    <name evidence="2" type="ORF">BOO69_16190</name>
</gene>
<reference evidence="2 3" key="1">
    <citation type="submission" date="2016-11" db="EMBL/GenBank/DDBJ databases">
        <title>Complete genome sequence of Sulfitobacter sp. AM1-D1, a toxic bacteria associated with marine dinoflagellate Alexandrium minutum in East China Sea.</title>
        <authorList>
            <person name="Yang Q."/>
            <person name="Zhang X."/>
            <person name="Tian X."/>
        </authorList>
    </citation>
    <scope>NUCLEOTIDE SEQUENCE [LARGE SCALE GENOMIC DNA]</scope>
    <source>
        <strain evidence="2 3">AM1-D1</strain>
    </source>
</reference>
<feature type="chain" id="PRO_5012768893" description="DUF2846 domain-containing protein" evidence="1">
    <location>
        <begin position="28"/>
        <end position="190"/>
    </location>
</feature>
<keyword evidence="1" id="KW-0732">Signal</keyword>
<dbReference type="EMBL" id="CP018076">
    <property type="protein sequence ID" value="APE45544.1"/>
    <property type="molecule type" value="Genomic_DNA"/>
</dbReference>
<organism evidence="2 3">
    <name type="scientific">Sulfitobacter alexandrii</name>
    <dbReference type="NCBI Taxonomy" id="1917485"/>
    <lineage>
        <taxon>Bacteria</taxon>
        <taxon>Pseudomonadati</taxon>
        <taxon>Pseudomonadota</taxon>
        <taxon>Alphaproteobacteria</taxon>
        <taxon>Rhodobacterales</taxon>
        <taxon>Roseobacteraceae</taxon>
        <taxon>Sulfitobacter</taxon>
    </lineage>
</organism>